<proteinExistence type="predicted"/>
<dbReference type="Pfam" id="PF00561">
    <property type="entry name" value="Abhydrolase_1"/>
    <property type="match status" value="1"/>
</dbReference>
<dbReference type="Gene3D" id="3.40.50.1820">
    <property type="entry name" value="alpha/beta hydrolase"/>
    <property type="match status" value="1"/>
</dbReference>
<dbReference type="InterPro" id="IPR000073">
    <property type="entry name" value="AB_hydrolase_1"/>
</dbReference>
<feature type="domain" description="AB hydrolase-1" evidence="1">
    <location>
        <begin position="55"/>
        <end position="219"/>
    </location>
</feature>
<gene>
    <name evidence="2" type="ORF">ACFP85_13195</name>
</gene>
<keyword evidence="3" id="KW-1185">Reference proteome</keyword>
<evidence type="ECO:0000259" key="1">
    <source>
        <dbReference type="Pfam" id="PF00561"/>
    </source>
</evidence>
<name>A0ABW1XN39_9ALTE</name>
<dbReference type="EMBL" id="JBHSUS010000001">
    <property type="protein sequence ID" value="MFC6441101.1"/>
    <property type="molecule type" value="Genomic_DNA"/>
</dbReference>
<evidence type="ECO:0000313" key="3">
    <source>
        <dbReference type="Proteomes" id="UP001596364"/>
    </source>
</evidence>
<dbReference type="RefSeq" id="WP_131258561.1">
    <property type="nucleotide sequence ID" value="NZ_JBHSUS010000001.1"/>
</dbReference>
<organism evidence="2 3">
    <name type="scientific">Pseudobowmanella zhangzhouensis</name>
    <dbReference type="NCBI Taxonomy" id="1537679"/>
    <lineage>
        <taxon>Bacteria</taxon>
        <taxon>Pseudomonadati</taxon>
        <taxon>Pseudomonadota</taxon>
        <taxon>Gammaproteobacteria</taxon>
        <taxon>Alteromonadales</taxon>
        <taxon>Alteromonadaceae</taxon>
    </lineage>
</organism>
<evidence type="ECO:0000313" key="2">
    <source>
        <dbReference type="EMBL" id="MFC6441101.1"/>
    </source>
</evidence>
<comment type="caution">
    <text evidence="2">The sequence shown here is derived from an EMBL/GenBank/DDBJ whole genome shotgun (WGS) entry which is preliminary data.</text>
</comment>
<dbReference type="SUPFAM" id="SSF53474">
    <property type="entry name" value="alpha/beta-Hydrolases"/>
    <property type="match status" value="1"/>
</dbReference>
<keyword evidence="2" id="KW-0378">Hydrolase</keyword>
<dbReference type="InterPro" id="IPR029058">
    <property type="entry name" value="AB_hydrolase_fold"/>
</dbReference>
<reference evidence="3" key="1">
    <citation type="journal article" date="2019" name="Int. J. Syst. Evol. Microbiol.">
        <title>The Global Catalogue of Microorganisms (GCM) 10K type strain sequencing project: providing services to taxonomists for standard genome sequencing and annotation.</title>
        <authorList>
            <consortium name="The Broad Institute Genomics Platform"/>
            <consortium name="The Broad Institute Genome Sequencing Center for Infectious Disease"/>
            <person name="Wu L."/>
            <person name="Ma J."/>
        </authorList>
    </citation>
    <scope>NUCLEOTIDE SEQUENCE [LARGE SCALE GENOMIC DNA]</scope>
    <source>
        <strain evidence="3">CGMCC 1.16031</strain>
    </source>
</reference>
<dbReference type="InterPro" id="IPR050266">
    <property type="entry name" value="AB_hydrolase_sf"/>
</dbReference>
<dbReference type="Proteomes" id="UP001596364">
    <property type="component" value="Unassembled WGS sequence"/>
</dbReference>
<dbReference type="PRINTS" id="PR00111">
    <property type="entry name" value="ABHYDROLASE"/>
</dbReference>
<accession>A0ABW1XN39</accession>
<protein>
    <submittedName>
        <fullName evidence="2">Alpha/beta fold hydrolase</fullName>
    </submittedName>
</protein>
<sequence length="229" mass="25609">MSQNSSWVFLPGTLCDERLWFRMWKQMHIQDRRYVPLQWANNLEEMDALTSYACDNGPVTLIGFSMGGYIAARYALANPDDVEHLILLGYDPAGLPDQEVAQRKQFIRHLQNGRFTPMADSRLAQFISASGANADFTRQMVRDMESDLGGSVLLAQTRATTEREDFCAQLATAPFKTTLIGAEQDRIAPLQRLAQSAALCGANLIKVEDAEHMFPLQKPELVATLLEQA</sequence>
<dbReference type="PANTHER" id="PTHR43798">
    <property type="entry name" value="MONOACYLGLYCEROL LIPASE"/>
    <property type="match status" value="1"/>
</dbReference>
<dbReference type="GO" id="GO:0016787">
    <property type="term" value="F:hydrolase activity"/>
    <property type="evidence" value="ECO:0007669"/>
    <property type="project" value="UniProtKB-KW"/>
</dbReference>